<keyword evidence="4" id="KW-1185">Reference proteome</keyword>
<protein>
    <submittedName>
        <fullName evidence="3">Carbon-nitrogen hydrolase family protein</fullName>
    </submittedName>
</protein>
<dbReference type="OrthoDB" id="9760188at2"/>
<reference evidence="3 4" key="1">
    <citation type="submission" date="2019-05" db="EMBL/GenBank/DDBJ databases">
        <title>Pseudomonas sp. SC006 isolated from lettuce that can produce HBGAs.</title>
        <authorList>
            <person name="Wang D."/>
            <person name="Liao N."/>
            <person name="Liu D."/>
            <person name="Zhang Z."/>
            <person name="Zou S."/>
        </authorList>
    </citation>
    <scope>NUCLEOTIDE SEQUENCE [LARGE SCALE GENOMIC DNA]</scope>
    <source>
        <strain evidence="3 4">SC006</strain>
    </source>
</reference>
<comment type="caution">
    <text evidence="3">The sequence shown here is derived from an EMBL/GenBank/DDBJ whole genome shotgun (WGS) entry which is preliminary data.</text>
</comment>
<dbReference type="Gene3D" id="3.60.110.10">
    <property type="entry name" value="Carbon-nitrogen hydrolase"/>
    <property type="match status" value="1"/>
</dbReference>
<proteinExistence type="predicted"/>
<evidence type="ECO:0000313" key="4">
    <source>
        <dbReference type="Proteomes" id="UP000309819"/>
    </source>
</evidence>
<name>A0A5R8ZGW3_9PSED</name>
<dbReference type="PROSITE" id="PS50263">
    <property type="entry name" value="CN_HYDROLASE"/>
    <property type="match status" value="1"/>
</dbReference>
<dbReference type="GO" id="GO:0050126">
    <property type="term" value="F:N-carbamoylputrescine amidase activity"/>
    <property type="evidence" value="ECO:0007669"/>
    <property type="project" value="TreeGrafter"/>
</dbReference>
<dbReference type="InterPro" id="IPR036526">
    <property type="entry name" value="C-N_Hydrolase_sf"/>
</dbReference>
<dbReference type="EMBL" id="VAUO01000001">
    <property type="protein sequence ID" value="TLP65009.1"/>
    <property type="molecule type" value="Genomic_DNA"/>
</dbReference>
<dbReference type="PANTHER" id="PTHR43674">
    <property type="entry name" value="NITRILASE C965.09-RELATED"/>
    <property type="match status" value="1"/>
</dbReference>
<gene>
    <name evidence="3" type="ORF">FEM01_02195</name>
</gene>
<organism evidence="3 4">
    <name type="scientific">Pseudomonas mosselii</name>
    <dbReference type="NCBI Taxonomy" id="78327"/>
    <lineage>
        <taxon>Bacteria</taxon>
        <taxon>Pseudomonadati</taxon>
        <taxon>Pseudomonadota</taxon>
        <taxon>Gammaproteobacteria</taxon>
        <taxon>Pseudomonadales</taxon>
        <taxon>Pseudomonadaceae</taxon>
        <taxon>Pseudomonas</taxon>
    </lineage>
</organism>
<dbReference type="PANTHER" id="PTHR43674:SF2">
    <property type="entry name" value="BETA-UREIDOPROPIONASE"/>
    <property type="match status" value="1"/>
</dbReference>
<dbReference type="GO" id="GO:0033388">
    <property type="term" value="P:putrescine biosynthetic process from arginine"/>
    <property type="evidence" value="ECO:0007669"/>
    <property type="project" value="TreeGrafter"/>
</dbReference>
<evidence type="ECO:0000313" key="3">
    <source>
        <dbReference type="EMBL" id="TLP65009.1"/>
    </source>
</evidence>
<dbReference type="SUPFAM" id="SSF56317">
    <property type="entry name" value="Carbon-nitrogen hydrolase"/>
    <property type="match status" value="1"/>
</dbReference>
<evidence type="ECO:0000256" key="1">
    <source>
        <dbReference type="ARBA" id="ARBA00022801"/>
    </source>
</evidence>
<dbReference type="InterPro" id="IPR003010">
    <property type="entry name" value="C-N_Hydrolase"/>
</dbReference>
<dbReference type="Proteomes" id="UP000309819">
    <property type="component" value="Unassembled WGS sequence"/>
</dbReference>
<dbReference type="CDD" id="cd07197">
    <property type="entry name" value="nitrilase"/>
    <property type="match status" value="1"/>
</dbReference>
<dbReference type="InterPro" id="IPR050345">
    <property type="entry name" value="Aliph_Amidase/BUP"/>
</dbReference>
<dbReference type="AlphaFoldDB" id="A0A5R8ZGW3"/>
<sequence length="247" mass="25862">MKLCALQLASRKGDLAGNLQRHLHAIEQAAALGAELLVFPELSLSGYEPTLARQLAMAPDAALLAPLQTLCDRLGVSAAIGVPLTAPAGGVRIGMLVLRPLQAPLSYAKQRLHADELDFFVPGDQPLVFSSGPLQLAPAICYESMFIEHAENAQALGAQLYLVSVAKTAKGIREGFEHYPHVARTLGMPVLMVNGVGPADTFVNAGESAAWDGQGNLLASLDATAEGLLLLDTHAASAVAHPLRLAP</sequence>
<dbReference type="Pfam" id="PF00795">
    <property type="entry name" value="CN_hydrolase"/>
    <property type="match status" value="1"/>
</dbReference>
<keyword evidence="1 3" id="KW-0378">Hydrolase</keyword>
<evidence type="ECO:0000259" key="2">
    <source>
        <dbReference type="PROSITE" id="PS50263"/>
    </source>
</evidence>
<accession>A0A5R8ZGW3</accession>
<dbReference type="RefSeq" id="WP_138217643.1">
    <property type="nucleotide sequence ID" value="NZ_VAUO01000001.1"/>
</dbReference>
<feature type="domain" description="CN hydrolase" evidence="2">
    <location>
        <begin position="1"/>
        <end position="235"/>
    </location>
</feature>